<dbReference type="PROSITE" id="PS50943">
    <property type="entry name" value="HTH_CROC1"/>
    <property type="match status" value="1"/>
</dbReference>
<sequence length="377" mass="40927">MTDEASRTTAARRRRTSGVAVDFDGRRLAVARRLQCMSRSELARRIEVTPSAVTQYERGQSRPTTTVLARIGLVLGMPTEFFSRGLDIPEVQPSTAHFRSLRSTPANRREQALAFGELALAVLEVIEQYVDLPPVRLPSLDLPAHPSEEDIAAAAARARRGLAVAPGPVPDVVRLLEAHGVLVVRLPAEGFDPRVDAFSSSETASGRPLVLMSPLKDDKARSRFDAGHELGHLLMHAGVEPGSKVIESQAMSFAAEFLMPRAEIEQSLPTRVDWAAFHALKRHWGVSLRALVYRAHTLGRLPDPAYRRANQQLKLWGNPEPGPLGPPESPSVLGAAAELLEQSGTPLRSLAEAARIPLASVLEVIAAGRSVKPRLTV</sequence>
<comment type="similarity">
    <text evidence="1">Belongs to the short-chain fatty acyl-CoA assimilation regulator (ScfR) family.</text>
</comment>
<dbReference type="CDD" id="cd00093">
    <property type="entry name" value="HTH_XRE"/>
    <property type="match status" value="1"/>
</dbReference>
<dbReference type="InParanoid" id="A0A1I4A6Y7"/>
<evidence type="ECO:0000256" key="1">
    <source>
        <dbReference type="ARBA" id="ARBA00007227"/>
    </source>
</evidence>
<dbReference type="Pfam" id="PF06114">
    <property type="entry name" value="Peptidase_M78"/>
    <property type="match status" value="1"/>
</dbReference>
<gene>
    <name evidence="3" type="ORF">SAMN04488085_10298</name>
</gene>
<dbReference type="SUPFAM" id="SSF47413">
    <property type="entry name" value="lambda repressor-like DNA-binding domains"/>
    <property type="match status" value="1"/>
</dbReference>
<dbReference type="Proteomes" id="UP000199152">
    <property type="component" value="Unassembled WGS sequence"/>
</dbReference>
<evidence type="ECO:0000313" key="4">
    <source>
        <dbReference type="Proteomes" id="UP000199152"/>
    </source>
</evidence>
<organism evidence="3 4">
    <name type="scientific">Geodermatophilus ruber</name>
    <dbReference type="NCBI Taxonomy" id="504800"/>
    <lineage>
        <taxon>Bacteria</taxon>
        <taxon>Bacillati</taxon>
        <taxon>Actinomycetota</taxon>
        <taxon>Actinomycetes</taxon>
        <taxon>Geodermatophilales</taxon>
        <taxon>Geodermatophilaceae</taxon>
        <taxon>Geodermatophilus</taxon>
    </lineage>
</organism>
<accession>A0A1I4A6Y7</accession>
<protein>
    <submittedName>
        <fullName evidence="3">Zn-dependent peptidase ImmA, M78 family</fullName>
    </submittedName>
</protein>
<dbReference type="PANTHER" id="PTHR43236:SF1">
    <property type="entry name" value="BLL7220 PROTEIN"/>
    <property type="match status" value="1"/>
</dbReference>
<evidence type="ECO:0000313" key="3">
    <source>
        <dbReference type="EMBL" id="SFK52118.1"/>
    </source>
</evidence>
<proteinExistence type="inferred from homology"/>
<evidence type="ECO:0000259" key="2">
    <source>
        <dbReference type="PROSITE" id="PS50943"/>
    </source>
</evidence>
<keyword evidence="4" id="KW-1185">Reference proteome</keyword>
<dbReference type="OrthoDB" id="9794834at2"/>
<reference evidence="3 4" key="1">
    <citation type="submission" date="2016-10" db="EMBL/GenBank/DDBJ databases">
        <authorList>
            <person name="de Groot N.N."/>
        </authorList>
    </citation>
    <scope>NUCLEOTIDE SEQUENCE [LARGE SCALE GENOMIC DNA]</scope>
    <source>
        <strain evidence="3 4">DSM 45317</strain>
    </source>
</reference>
<dbReference type="AlphaFoldDB" id="A0A1I4A6Y7"/>
<dbReference type="GO" id="GO:0003677">
    <property type="term" value="F:DNA binding"/>
    <property type="evidence" value="ECO:0007669"/>
    <property type="project" value="InterPro"/>
</dbReference>
<name>A0A1I4A6Y7_9ACTN</name>
<feature type="domain" description="HTH cro/C1-type" evidence="2">
    <location>
        <begin position="28"/>
        <end position="82"/>
    </location>
</feature>
<dbReference type="Gene3D" id="1.10.260.40">
    <property type="entry name" value="lambda repressor-like DNA-binding domains"/>
    <property type="match status" value="1"/>
</dbReference>
<dbReference type="RefSeq" id="WP_091321230.1">
    <property type="nucleotide sequence ID" value="NZ_FOSW01000002.1"/>
</dbReference>
<dbReference type="SMART" id="SM00530">
    <property type="entry name" value="HTH_XRE"/>
    <property type="match status" value="1"/>
</dbReference>
<dbReference type="InterPro" id="IPR052345">
    <property type="entry name" value="Rad_response_metalloprotease"/>
</dbReference>
<dbReference type="PANTHER" id="PTHR43236">
    <property type="entry name" value="ANTITOXIN HIGA1"/>
    <property type="match status" value="1"/>
</dbReference>
<dbReference type="STRING" id="504800.SAMN04488085_10298"/>
<dbReference type="EMBL" id="FOSW01000002">
    <property type="protein sequence ID" value="SFK52118.1"/>
    <property type="molecule type" value="Genomic_DNA"/>
</dbReference>
<dbReference type="InterPro" id="IPR010982">
    <property type="entry name" value="Lambda_DNA-bd_dom_sf"/>
</dbReference>
<dbReference type="InterPro" id="IPR001387">
    <property type="entry name" value="Cro/C1-type_HTH"/>
</dbReference>
<dbReference type="InterPro" id="IPR010359">
    <property type="entry name" value="IrrE_HExxH"/>
</dbReference>
<dbReference type="Pfam" id="PF01381">
    <property type="entry name" value="HTH_3"/>
    <property type="match status" value="1"/>
</dbReference>